<dbReference type="InterPro" id="IPR011990">
    <property type="entry name" value="TPR-like_helical_dom_sf"/>
</dbReference>
<evidence type="ECO:0000313" key="1">
    <source>
        <dbReference type="EMBL" id="MBB3168186.1"/>
    </source>
</evidence>
<dbReference type="RefSeq" id="WP_183909675.1">
    <property type="nucleotide sequence ID" value="NZ_JACHXZ010000002.1"/>
</dbReference>
<sequence>MSETPTERPTDLPSALLEHIKSLCATGYQHYDQHAYEPALRTFYQAWVLLPKPQTQYHAAGWVLTALGDCYFQMEKWPQALEAISSALFCPNAEKNLFALMRKGQILYKQGDIAAARVALFKVYSSGGQSLLAKEPDLYLRAIADLTGSA</sequence>
<gene>
    <name evidence="1" type="ORF">FHS30_001370</name>
</gene>
<organism evidence="1 2">
    <name type="scientific">Simiduia aestuariiviva</name>
    <dbReference type="NCBI Taxonomy" id="1510459"/>
    <lineage>
        <taxon>Bacteria</taxon>
        <taxon>Pseudomonadati</taxon>
        <taxon>Pseudomonadota</taxon>
        <taxon>Gammaproteobacteria</taxon>
        <taxon>Cellvibrionales</taxon>
        <taxon>Cellvibrionaceae</taxon>
        <taxon>Simiduia</taxon>
    </lineage>
</organism>
<dbReference type="EMBL" id="JACHXZ010000002">
    <property type="protein sequence ID" value="MBB3168186.1"/>
    <property type="molecule type" value="Genomic_DNA"/>
</dbReference>
<keyword evidence="2" id="KW-1185">Reference proteome</keyword>
<evidence type="ECO:0000313" key="2">
    <source>
        <dbReference type="Proteomes" id="UP000559987"/>
    </source>
</evidence>
<name>A0A839UQR2_9GAMM</name>
<dbReference type="AlphaFoldDB" id="A0A839UQR2"/>
<accession>A0A839UQR2</accession>
<dbReference type="Gene3D" id="1.25.40.10">
    <property type="entry name" value="Tetratricopeptide repeat domain"/>
    <property type="match status" value="1"/>
</dbReference>
<dbReference type="Proteomes" id="UP000559987">
    <property type="component" value="Unassembled WGS sequence"/>
</dbReference>
<protein>
    <submittedName>
        <fullName evidence="1">Tetratricopeptide (TPR) repeat protein</fullName>
    </submittedName>
</protein>
<reference evidence="1 2" key="1">
    <citation type="submission" date="2020-08" db="EMBL/GenBank/DDBJ databases">
        <title>Genomic Encyclopedia of Type Strains, Phase III (KMG-III): the genomes of soil and plant-associated and newly described type strains.</title>
        <authorList>
            <person name="Whitman W."/>
        </authorList>
    </citation>
    <scope>NUCLEOTIDE SEQUENCE [LARGE SCALE GENOMIC DNA]</scope>
    <source>
        <strain evidence="1 2">CECT 8571</strain>
    </source>
</reference>
<proteinExistence type="predicted"/>
<comment type="caution">
    <text evidence="1">The sequence shown here is derived from an EMBL/GenBank/DDBJ whole genome shotgun (WGS) entry which is preliminary data.</text>
</comment>
<dbReference type="SUPFAM" id="SSF48452">
    <property type="entry name" value="TPR-like"/>
    <property type="match status" value="1"/>
</dbReference>